<evidence type="ECO:0000256" key="2">
    <source>
        <dbReference type="SAM" id="SignalP"/>
    </source>
</evidence>
<dbReference type="OrthoDB" id="9814627at2"/>
<dbReference type="EMBL" id="FQYP01000014">
    <property type="protein sequence ID" value="SHJ67515.1"/>
    <property type="molecule type" value="Genomic_DNA"/>
</dbReference>
<protein>
    <submittedName>
        <fullName evidence="3">YD repeat-containing protein</fullName>
    </submittedName>
</protein>
<proteinExistence type="predicted"/>
<dbReference type="RefSeq" id="WP_073321798.1">
    <property type="nucleotide sequence ID" value="NZ_FQYP01000014.1"/>
</dbReference>
<organism evidence="3 4">
    <name type="scientific">Aquimarina spongiae</name>
    <dbReference type="NCBI Taxonomy" id="570521"/>
    <lineage>
        <taxon>Bacteria</taxon>
        <taxon>Pseudomonadati</taxon>
        <taxon>Bacteroidota</taxon>
        <taxon>Flavobacteriia</taxon>
        <taxon>Flavobacteriales</taxon>
        <taxon>Flavobacteriaceae</taxon>
        <taxon>Aquimarina</taxon>
    </lineage>
</organism>
<accession>A0A1M6L8K3</accession>
<reference evidence="4" key="1">
    <citation type="submission" date="2016-11" db="EMBL/GenBank/DDBJ databases">
        <authorList>
            <person name="Varghese N."/>
            <person name="Submissions S."/>
        </authorList>
    </citation>
    <scope>NUCLEOTIDE SEQUENCE [LARGE SCALE GENOMIC DNA]</scope>
    <source>
        <strain evidence="4">DSM 22623</strain>
    </source>
</reference>
<name>A0A1M6L8K3_9FLAO</name>
<dbReference type="InterPro" id="IPR031325">
    <property type="entry name" value="RHS_repeat"/>
</dbReference>
<dbReference type="Pfam" id="PF05593">
    <property type="entry name" value="RHS_repeat"/>
    <property type="match status" value="1"/>
</dbReference>
<evidence type="ECO:0000313" key="4">
    <source>
        <dbReference type="Proteomes" id="UP000184432"/>
    </source>
</evidence>
<gene>
    <name evidence="3" type="ORF">SAMN04488508_11454</name>
</gene>
<evidence type="ECO:0000256" key="1">
    <source>
        <dbReference type="SAM" id="MobiDB-lite"/>
    </source>
</evidence>
<dbReference type="Proteomes" id="UP000184432">
    <property type="component" value="Unassembled WGS sequence"/>
</dbReference>
<sequence length="1474" mass="167124">MRKYLLITLLLVIVQTFGQGNDSGDPTQIDYTSELVKMAKGAEAPEAAFFTKYGNIPVSLYTGTPNISIPVYEHRGRELNLPIQMVYDAQAIKVEEQASWVGLHWNLIAGGRVTRIVNGLPDDYINSDYATPFETSTRDKIRRYRDVSHTHNSVESVREYFHFLDKANQNKYEIAQDYFNISAPGLDETVVIDLENLTAVGLKNPRTKISYQKSPGNGTINSWVVTSENGTQYVFDVKEKTYRQGNDAVSTGGIIQEYVSSWLLRKIVSPTKKDTYEFGYINSGYWTQPYEAAPVSHVTNKLQLYEGGGNFSSGIGASFRPTTRLDQQFLSGIKHNGKMVVSFLHKNRLDLPLNTPSALSEIHIYRTDGINNLPSDFLKKIVMKHSYFGTTQQNPTSVPHSDIRLKLDKVLIQGRTGETYETYSFAYIDPEKLPAKNSLSQDYMGYYNGKNNRVLYPKHTTRGGDTYQGADRSVNFENTKIGLLYKMTYPTGGHTIFTYEANKIPFRDAQEYAYQDITYGSASVSGGIEPDNGDVCYHGCIDKFTGPPRIKYSIFTIPEDGEYQVDYETNGQYEAFIVGHAAAGLPEDHPFYNDKPIPFDQLIDNYTYEPRITPIWSGGANGSQRTIQLNKGTYQITVANSQSGASTSLRIFRRELRPLPINETIAIKAGVRIQKIEDYDTNGYKSGGKVYRYTQSLTSDDSSAKIIFEPQLHFFTTSPATSSSPVGVNTITTLHRVSGSSSHQPNVVYSRVYELEMNTANDSTSNGYIRHDFYTGESGIVTSQTKPYLNSFIPDYKIGKEKRSVIYSNDKLLSETENTYEDIPYYSATGLAIKIEDKNVGKHVYVYRDSSGKYRFTYLDPVQGEMRPAAQPIECYNGTGECLSQKYAPLFLKRTLISGKIGNTVKIQKTEVLDEQEVVVTNMMEYDQENSFLLKEQKVSNSNGDLNTTKFYYPEDFTESAYQSMYSANRLNEIVMAEVYNNNDLLATKKTIFKDWGFGIVLPEKIKSAKGNTPLEDRVIYHKYDTHNNPIEVSQLKGVHTIFIWGYKGQYPVAKVTNATYTGMPSEVLNIISEIKNASDKENGKADEVVLKNLFDQLRDHEYFNQSEVTTYTYDLQVGVTSITDPRGYTAQYEYDNFNRLIHIRDAEDHIVDKYYYNYIDLNASSSTDGYSELQTNFEIFPDFASSFKEANFKALIAGGSGQYQYQWEFETPEGRITTIKDRLAYYFHFQHHQAGKNIVRFKVTDKVTGKKKTITKSLMVYSVDIQFPRTVTVNNTATFTASISGGSGNYSYQWQIWGQDSHYRPTSKSFTRKMDYNHYGADKYVYCDITDNTNGHTIKVYKKITVNGARLGQSWTKTFSQVNSGYHNEEYSARGTLGSGRYKYYWTSSDGRTWSGTEFRIYMDKCRQSEYIKCRVTDLMTGLTHTYKKEFYFFPSRCNGIGIGDGDGPGDPVPEAGGGEERLQSLDPNYNKQ</sequence>
<keyword evidence="2" id="KW-0732">Signal</keyword>
<dbReference type="STRING" id="570521.SAMN04488508_11454"/>
<feature type="chain" id="PRO_5012838980" evidence="2">
    <location>
        <begin position="21"/>
        <end position="1474"/>
    </location>
</feature>
<feature type="signal peptide" evidence="2">
    <location>
        <begin position="1"/>
        <end position="20"/>
    </location>
</feature>
<evidence type="ECO:0000313" key="3">
    <source>
        <dbReference type="EMBL" id="SHJ67515.1"/>
    </source>
</evidence>
<feature type="region of interest" description="Disordered" evidence="1">
    <location>
        <begin position="1445"/>
        <end position="1474"/>
    </location>
</feature>
<keyword evidence="4" id="KW-1185">Reference proteome</keyword>